<keyword evidence="3" id="KW-0238">DNA-binding</keyword>
<keyword evidence="2" id="KW-0805">Transcription regulation</keyword>
<dbReference type="Gene3D" id="1.10.10.60">
    <property type="entry name" value="Homeodomain-like"/>
    <property type="match status" value="2"/>
</dbReference>
<dbReference type="InterPro" id="IPR009057">
    <property type="entry name" value="Homeodomain-like_sf"/>
</dbReference>
<dbReference type="PROSITE" id="PS00041">
    <property type="entry name" value="HTH_ARAC_FAMILY_1"/>
    <property type="match status" value="1"/>
</dbReference>
<evidence type="ECO:0000313" key="8">
    <source>
        <dbReference type="Proteomes" id="UP001596989"/>
    </source>
</evidence>
<dbReference type="CDD" id="cd02208">
    <property type="entry name" value="cupin_RmlC-like"/>
    <property type="match status" value="1"/>
</dbReference>
<dbReference type="Pfam" id="PF12833">
    <property type="entry name" value="HTH_18"/>
    <property type="match status" value="1"/>
</dbReference>
<sequence>MNEKHMPIRWLFDPSMHNHHVAAAVPELVLLGYDRFNEALSLTDHLHEHCFEFVYMESGKASWVVDGETYASHTGQLFHTRPNEWHRARLHHIEPCSIWWIIVTDPCTSKHWLRLPDDEKKALESALHSLPRVIAVDARVRSNFHLMREAVEQNDPYAALRIRHCLTDVLLQAMQPRDANLLPPDLQEAMASLALTIERNPDQQWTIERLADELGISESHVYRVFRQMHGQSPAAYIERLRIDQACSLLARQPDRAVTDIAFDLGFKTSQHFATVFKKCTGHTPSQWRKL</sequence>
<dbReference type="SUPFAM" id="SSF46689">
    <property type="entry name" value="Homeodomain-like"/>
    <property type="match status" value="2"/>
</dbReference>
<keyword evidence="1" id="KW-0963">Cytoplasm</keyword>
<comment type="caution">
    <text evidence="7">The sequence shown here is derived from an EMBL/GenBank/DDBJ whole genome shotgun (WGS) entry which is preliminary data.</text>
</comment>
<dbReference type="Pfam" id="PF07883">
    <property type="entry name" value="Cupin_2"/>
    <property type="match status" value="1"/>
</dbReference>
<dbReference type="InterPro" id="IPR037923">
    <property type="entry name" value="HTH-like"/>
</dbReference>
<dbReference type="PROSITE" id="PS01124">
    <property type="entry name" value="HTH_ARAC_FAMILY_2"/>
    <property type="match status" value="1"/>
</dbReference>
<evidence type="ECO:0000256" key="2">
    <source>
        <dbReference type="ARBA" id="ARBA00023015"/>
    </source>
</evidence>
<organism evidence="7 8">
    <name type="scientific">Paenibacillus chungangensis</name>
    <dbReference type="NCBI Taxonomy" id="696535"/>
    <lineage>
        <taxon>Bacteria</taxon>
        <taxon>Bacillati</taxon>
        <taxon>Bacillota</taxon>
        <taxon>Bacilli</taxon>
        <taxon>Bacillales</taxon>
        <taxon>Paenibacillaceae</taxon>
        <taxon>Paenibacillus</taxon>
    </lineage>
</organism>
<dbReference type="SUPFAM" id="SSF51215">
    <property type="entry name" value="Regulatory protein AraC"/>
    <property type="match status" value="1"/>
</dbReference>
<dbReference type="InterPro" id="IPR014710">
    <property type="entry name" value="RmlC-like_jellyroll"/>
</dbReference>
<dbReference type="InterPro" id="IPR050204">
    <property type="entry name" value="AraC_XylS_family_regulators"/>
</dbReference>
<dbReference type="PANTHER" id="PTHR46796:SF13">
    <property type="entry name" value="HTH-TYPE TRANSCRIPTIONAL ACTIVATOR RHAS"/>
    <property type="match status" value="1"/>
</dbReference>
<dbReference type="InterPro" id="IPR020449">
    <property type="entry name" value="Tscrpt_reg_AraC-type_HTH"/>
</dbReference>
<proteinExistence type="predicted"/>
<dbReference type="PANTHER" id="PTHR46796">
    <property type="entry name" value="HTH-TYPE TRANSCRIPTIONAL ACTIVATOR RHAS-RELATED"/>
    <property type="match status" value="1"/>
</dbReference>
<keyword evidence="8" id="KW-1185">Reference proteome</keyword>
<gene>
    <name evidence="7" type="ORF">ACFQ2I_19170</name>
</gene>
<accession>A0ABW3HVD9</accession>
<evidence type="ECO:0000256" key="3">
    <source>
        <dbReference type="ARBA" id="ARBA00023125"/>
    </source>
</evidence>
<feature type="domain" description="HTH araC/xylS-type" evidence="6">
    <location>
        <begin position="191"/>
        <end position="290"/>
    </location>
</feature>
<evidence type="ECO:0000259" key="6">
    <source>
        <dbReference type="PROSITE" id="PS01124"/>
    </source>
</evidence>
<protein>
    <submittedName>
        <fullName evidence="7">Helix-turn-helix domain-containing protein</fullName>
    </submittedName>
</protein>
<evidence type="ECO:0000256" key="1">
    <source>
        <dbReference type="ARBA" id="ARBA00022490"/>
    </source>
</evidence>
<keyword evidence="5" id="KW-0804">Transcription</keyword>
<dbReference type="PRINTS" id="PR00032">
    <property type="entry name" value="HTHARAC"/>
</dbReference>
<evidence type="ECO:0000313" key="7">
    <source>
        <dbReference type="EMBL" id="MFD0961478.1"/>
    </source>
</evidence>
<reference evidence="8" key="1">
    <citation type="journal article" date="2019" name="Int. J. Syst. Evol. Microbiol.">
        <title>The Global Catalogue of Microorganisms (GCM) 10K type strain sequencing project: providing services to taxonomists for standard genome sequencing and annotation.</title>
        <authorList>
            <consortium name="The Broad Institute Genomics Platform"/>
            <consortium name="The Broad Institute Genome Sequencing Center for Infectious Disease"/>
            <person name="Wu L."/>
            <person name="Ma J."/>
        </authorList>
    </citation>
    <scope>NUCLEOTIDE SEQUENCE [LARGE SCALE GENOMIC DNA]</scope>
    <source>
        <strain evidence="8">CCUG 59129</strain>
    </source>
</reference>
<dbReference type="EMBL" id="JBHTJZ010000036">
    <property type="protein sequence ID" value="MFD0961478.1"/>
    <property type="molecule type" value="Genomic_DNA"/>
</dbReference>
<dbReference type="InterPro" id="IPR018060">
    <property type="entry name" value="HTH_AraC"/>
</dbReference>
<dbReference type="Proteomes" id="UP001596989">
    <property type="component" value="Unassembled WGS sequence"/>
</dbReference>
<evidence type="ECO:0000256" key="5">
    <source>
        <dbReference type="ARBA" id="ARBA00023163"/>
    </source>
</evidence>
<dbReference type="Gene3D" id="2.60.120.10">
    <property type="entry name" value="Jelly Rolls"/>
    <property type="match status" value="1"/>
</dbReference>
<name>A0ABW3HVD9_9BACL</name>
<dbReference type="InterPro" id="IPR013096">
    <property type="entry name" value="Cupin_2"/>
</dbReference>
<keyword evidence="4" id="KW-0010">Activator</keyword>
<evidence type="ECO:0000256" key="4">
    <source>
        <dbReference type="ARBA" id="ARBA00023159"/>
    </source>
</evidence>
<dbReference type="InterPro" id="IPR018062">
    <property type="entry name" value="HTH_AraC-typ_CS"/>
</dbReference>
<dbReference type="RefSeq" id="WP_377567091.1">
    <property type="nucleotide sequence ID" value="NZ_JBHTJZ010000036.1"/>
</dbReference>
<dbReference type="SMART" id="SM00342">
    <property type="entry name" value="HTH_ARAC"/>
    <property type="match status" value="1"/>
</dbReference>